<dbReference type="OrthoDB" id="2143645at2759"/>
<accession>A0A1Y2B0E5</accession>
<dbReference type="EMBL" id="MCOG01000189">
    <property type="protein sequence ID" value="ORY27957.1"/>
    <property type="molecule type" value="Genomic_DNA"/>
</dbReference>
<evidence type="ECO:0000313" key="3">
    <source>
        <dbReference type="Proteomes" id="UP000193920"/>
    </source>
</evidence>
<keyword evidence="1" id="KW-1133">Transmembrane helix</keyword>
<comment type="caution">
    <text evidence="2">The sequence shown here is derived from an EMBL/GenBank/DDBJ whole genome shotgun (WGS) entry which is preliminary data.</text>
</comment>
<reference evidence="2 3" key="1">
    <citation type="submission" date="2016-08" db="EMBL/GenBank/DDBJ databases">
        <title>A Parts List for Fungal Cellulosomes Revealed by Comparative Genomics.</title>
        <authorList>
            <consortium name="DOE Joint Genome Institute"/>
            <person name="Haitjema C.H."/>
            <person name="Gilmore S.P."/>
            <person name="Henske J.K."/>
            <person name="Solomon K.V."/>
            <person name="De Groot R."/>
            <person name="Kuo A."/>
            <person name="Mondo S.J."/>
            <person name="Salamov A.A."/>
            <person name="Labutti K."/>
            <person name="Zhao Z."/>
            <person name="Chiniquy J."/>
            <person name="Barry K."/>
            <person name="Brewer H.M."/>
            <person name="Purvine S.O."/>
            <person name="Wright A.T."/>
            <person name="Boxma B."/>
            <person name="Van Alen T."/>
            <person name="Hackstein J.H."/>
            <person name="Baker S.E."/>
            <person name="Grigoriev I.V."/>
            <person name="O'Malley M.A."/>
        </authorList>
    </citation>
    <scope>NUCLEOTIDE SEQUENCE [LARGE SCALE GENOMIC DNA]</scope>
    <source>
        <strain evidence="2 3">G1</strain>
    </source>
</reference>
<keyword evidence="1" id="KW-0812">Transmembrane</keyword>
<organism evidence="2 3">
    <name type="scientific">Neocallimastix californiae</name>
    <dbReference type="NCBI Taxonomy" id="1754190"/>
    <lineage>
        <taxon>Eukaryota</taxon>
        <taxon>Fungi</taxon>
        <taxon>Fungi incertae sedis</taxon>
        <taxon>Chytridiomycota</taxon>
        <taxon>Chytridiomycota incertae sedis</taxon>
        <taxon>Neocallimastigomycetes</taxon>
        <taxon>Neocallimastigales</taxon>
        <taxon>Neocallimastigaceae</taxon>
        <taxon>Neocallimastix</taxon>
    </lineage>
</organism>
<dbReference type="Proteomes" id="UP000193920">
    <property type="component" value="Unassembled WGS sequence"/>
</dbReference>
<evidence type="ECO:0000256" key="1">
    <source>
        <dbReference type="SAM" id="Phobius"/>
    </source>
</evidence>
<feature type="transmembrane region" description="Helical" evidence="1">
    <location>
        <begin position="188"/>
        <end position="208"/>
    </location>
</feature>
<keyword evidence="3" id="KW-1185">Reference proteome</keyword>
<dbReference type="AlphaFoldDB" id="A0A1Y2B0E5"/>
<gene>
    <name evidence="2" type="ORF">LY90DRAFT_524173</name>
</gene>
<sequence length="209" mass="24755">MNSKVNNDSNEYKRSMKGEEIEITNQVISIEKMGHLSKVNKISINLYSLNLKYPSEERFVKYKIKYSIPDSIPILTKTTMYTQFITDTQTNNTTEIKLNHFNNINLSFNTELLKYWLKLDTMIIINVEAIRDTNKNIRLQSKDEKDNNILWKGQASIRCKDLINLPTLKLKSYIPLYKEISSRKKLGFLYIYILLILFLFLIYLYIFIK</sequence>
<evidence type="ECO:0000313" key="2">
    <source>
        <dbReference type="EMBL" id="ORY27957.1"/>
    </source>
</evidence>
<proteinExistence type="predicted"/>
<name>A0A1Y2B0E5_9FUNG</name>
<protein>
    <submittedName>
        <fullName evidence="2">Uncharacterized protein</fullName>
    </submittedName>
</protein>
<keyword evidence="1" id="KW-0472">Membrane</keyword>